<accession>A0A3E3E5K7</accession>
<reference evidence="1" key="1">
    <citation type="submission" date="2018-08" db="EMBL/GenBank/DDBJ databases">
        <title>A genome reference for cultivated species of the human gut microbiota.</title>
        <authorList>
            <person name="Zou Y."/>
            <person name="Xue W."/>
            <person name="Luo G."/>
        </authorList>
    </citation>
    <scope>NUCLEOTIDE SEQUENCE [LARGE SCALE GENOMIC DNA]</scope>
    <source>
        <strain evidence="1">OM06-4</strain>
    </source>
</reference>
<dbReference type="RefSeq" id="WP_117582681.1">
    <property type="nucleotide sequence ID" value="NZ_JAQEEX010000089.1"/>
</dbReference>
<organism evidence="1">
    <name type="scientific">Thomasclavelia ramosa</name>
    <dbReference type="NCBI Taxonomy" id="1547"/>
    <lineage>
        <taxon>Bacteria</taxon>
        <taxon>Bacillati</taxon>
        <taxon>Bacillota</taxon>
        <taxon>Erysipelotrichia</taxon>
        <taxon>Erysipelotrichales</taxon>
        <taxon>Coprobacillaceae</taxon>
        <taxon>Thomasclavelia</taxon>
    </lineage>
</organism>
<dbReference type="AlphaFoldDB" id="A0A3E3E5K7"/>
<gene>
    <name evidence="1" type="ORF">DXB93_18585</name>
</gene>
<comment type="caution">
    <text evidence="1">The sequence shown here is derived from an EMBL/GenBank/DDBJ whole genome shotgun (WGS) entry which is preliminary data.</text>
</comment>
<name>A0A3E3E5K7_9FIRM</name>
<evidence type="ECO:0000313" key="1">
    <source>
        <dbReference type="EMBL" id="RGD76620.1"/>
    </source>
</evidence>
<proteinExistence type="predicted"/>
<dbReference type="EMBL" id="QUSL01000067">
    <property type="protein sequence ID" value="RGD76620.1"/>
    <property type="molecule type" value="Genomic_DNA"/>
</dbReference>
<protein>
    <submittedName>
        <fullName evidence="1">Uncharacterized protein</fullName>
    </submittedName>
</protein>
<dbReference type="Proteomes" id="UP000261032">
    <property type="component" value="Unassembled WGS sequence"/>
</dbReference>
<sequence length="252" mass="29340">MASYAYVDKLKTTYVLAKDCNANDIGKDFYCPDPDCNGVVHLCAYNSNHVNNYFKGNNHSNNCSFYKNNVNYRINNFNTLDFSPSNLLSHIQQPTNNKNKNNSNGKAKKTKLNVKKTNKYIHSIKSLYYLAINYPIDKEINGYRISDLVCYNKTSHIYIKYIKGLKLIVCKFHRYDSINKCIYFNYHSKQNIIKIKAYFNDVKMYTDIKNRIYGYKGNVLLFANWSIDSNYTYATITTAKQITVTNQEHNSV</sequence>